<dbReference type="InterPro" id="IPR016032">
    <property type="entry name" value="Sig_transdc_resp-reg_C-effctor"/>
</dbReference>
<accession>A0ABS1HLU2</accession>
<evidence type="ECO:0000313" key="11">
    <source>
        <dbReference type="Proteomes" id="UP000605676"/>
    </source>
</evidence>
<dbReference type="InterPro" id="IPR001789">
    <property type="entry name" value="Sig_transdc_resp-reg_receiver"/>
</dbReference>
<dbReference type="PANTHER" id="PTHR48111:SF21">
    <property type="entry name" value="DNA-BINDING DUAL MASTER TRANSCRIPTIONAL REGULATOR RPAA"/>
    <property type="match status" value="1"/>
</dbReference>
<dbReference type="Pfam" id="PF00072">
    <property type="entry name" value="Response_reg"/>
    <property type="match status" value="1"/>
</dbReference>
<dbReference type="Gene3D" id="1.10.10.10">
    <property type="entry name" value="Winged helix-like DNA-binding domain superfamily/Winged helix DNA-binding domain"/>
    <property type="match status" value="1"/>
</dbReference>
<evidence type="ECO:0000256" key="4">
    <source>
        <dbReference type="ARBA" id="ARBA00023125"/>
    </source>
</evidence>
<dbReference type="CDD" id="cd00383">
    <property type="entry name" value="trans_reg_C"/>
    <property type="match status" value="1"/>
</dbReference>
<dbReference type="Proteomes" id="UP000605676">
    <property type="component" value="Unassembled WGS sequence"/>
</dbReference>
<dbReference type="SMART" id="SM00862">
    <property type="entry name" value="Trans_reg_C"/>
    <property type="match status" value="1"/>
</dbReference>
<gene>
    <name evidence="10" type="ORF">JIV24_14950</name>
</gene>
<keyword evidence="1 6" id="KW-0597">Phosphoprotein</keyword>
<dbReference type="PROSITE" id="PS50110">
    <property type="entry name" value="RESPONSE_REGULATORY"/>
    <property type="match status" value="1"/>
</dbReference>
<protein>
    <submittedName>
        <fullName evidence="10">Response regulator transcription factor</fullName>
    </submittedName>
</protein>
<evidence type="ECO:0000256" key="5">
    <source>
        <dbReference type="ARBA" id="ARBA00023163"/>
    </source>
</evidence>
<sequence length="231" mass="26184">MNTKRILVVEDEPDMQSGIKDNLEFEGYEVETASDGKEGLGKILTNSFDLVLLDVMLPLISGFDVCKKVRHEDNDTPIIFLTAKGEEIDKVIGLESGGDDYLTKPFSLRELLARVKAVLRRTEKKETSNSSKKIEIGKLTVDFETYTATVNGDVVKMTSKEFEILQYLLKHKNATISRDSLLDNVWGYDFQPTARTIDNFILKLRHKIEDNPNDPEIIITVHGMGYRLVRS</sequence>
<dbReference type="PROSITE" id="PS51755">
    <property type="entry name" value="OMPR_PHOB"/>
    <property type="match status" value="1"/>
</dbReference>
<evidence type="ECO:0000259" key="9">
    <source>
        <dbReference type="PROSITE" id="PS51755"/>
    </source>
</evidence>
<dbReference type="InterPro" id="IPR001867">
    <property type="entry name" value="OmpR/PhoB-type_DNA-bd"/>
</dbReference>
<evidence type="ECO:0000259" key="8">
    <source>
        <dbReference type="PROSITE" id="PS50110"/>
    </source>
</evidence>
<keyword evidence="4 7" id="KW-0238">DNA-binding</keyword>
<evidence type="ECO:0000313" key="10">
    <source>
        <dbReference type="EMBL" id="MBK3518642.1"/>
    </source>
</evidence>
<dbReference type="RefSeq" id="WP_200465868.1">
    <property type="nucleotide sequence ID" value="NZ_JAENRR010000038.1"/>
</dbReference>
<keyword evidence="3" id="KW-0805">Transcription regulation</keyword>
<dbReference type="SUPFAM" id="SSF52172">
    <property type="entry name" value="CheY-like"/>
    <property type="match status" value="1"/>
</dbReference>
<dbReference type="Gene3D" id="3.40.50.2300">
    <property type="match status" value="1"/>
</dbReference>
<keyword evidence="2" id="KW-0902">Two-component regulatory system</keyword>
<evidence type="ECO:0000256" key="3">
    <source>
        <dbReference type="ARBA" id="ARBA00023015"/>
    </source>
</evidence>
<organism evidence="10 11">
    <name type="scientific">Carboxylicivirga marina</name>
    <dbReference type="NCBI Taxonomy" id="2800988"/>
    <lineage>
        <taxon>Bacteria</taxon>
        <taxon>Pseudomonadati</taxon>
        <taxon>Bacteroidota</taxon>
        <taxon>Bacteroidia</taxon>
        <taxon>Marinilabiliales</taxon>
        <taxon>Marinilabiliaceae</taxon>
        <taxon>Carboxylicivirga</taxon>
    </lineage>
</organism>
<dbReference type="SMART" id="SM00448">
    <property type="entry name" value="REC"/>
    <property type="match status" value="1"/>
</dbReference>
<evidence type="ECO:0000256" key="1">
    <source>
        <dbReference type="ARBA" id="ARBA00022553"/>
    </source>
</evidence>
<keyword evidence="11" id="KW-1185">Reference proteome</keyword>
<feature type="modified residue" description="4-aspartylphosphate" evidence="6">
    <location>
        <position position="54"/>
    </location>
</feature>
<feature type="domain" description="OmpR/PhoB-type" evidence="9">
    <location>
        <begin position="131"/>
        <end position="230"/>
    </location>
</feature>
<dbReference type="PANTHER" id="PTHR48111">
    <property type="entry name" value="REGULATOR OF RPOS"/>
    <property type="match status" value="1"/>
</dbReference>
<dbReference type="InterPro" id="IPR039420">
    <property type="entry name" value="WalR-like"/>
</dbReference>
<reference evidence="10 11" key="1">
    <citation type="submission" date="2021-01" db="EMBL/GenBank/DDBJ databases">
        <title>Carboxyliciviraga sp.nov., isolated from coastal sediments.</title>
        <authorList>
            <person name="Lu D."/>
            <person name="Zhang T."/>
        </authorList>
    </citation>
    <scope>NUCLEOTIDE SEQUENCE [LARGE SCALE GENOMIC DNA]</scope>
    <source>
        <strain evidence="10 11">N1Y132</strain>
    </source>
</reference>
<dbReference type="InterPro" id="IPR036388">
    <property type="entry name" value="WH-like_DNA-bd_sf"/>
</dbReference>
<name>A0ABS1HLU2_9BACT</name>
<feature type="DNA-binding region" description="OmpR/PhoB-type" evidence="7">
    <location>
        <begin position="131"/>
        <end position="230"/>
    </location>
</feature>
<proteinExistence type="predicted"/>
<keyword evidence="5" id="KW-0804">Transcription</keyword>
<dbReference type="SUPFAM" id="SSF46894">
    <property type="entry name" value="C-terminal effector domain of the bipartite response regulators"/>
    <property type="match status" value="1"/>
</dbReference>
<evidence type="ECO:0000256" key="6">
    <source>
        <dbReference type="PROSITE-ProRule" id="PRU00169"/>
    </source>
</evidence>
<evidence type="ECO:0000256" key="2">
    <source>
        <dbReference type="ARBA" id="ARBA00023012"/>
    </source>
</evidence>
<dbReference type="EMBL" id="JAENRR010000038">
    <property type="protein sequence ID" value="MBK3518642.1"/>
    <property type="molecule type" value="Genomic_DNA"/>
</dbReference>
<evidence type="ECO:0000256" key="7">
    <source>
        <dbReference type="PROSITE-ProRule" id="PRU01091"/>
    </source>
</evidence>
<feature type="domain" description="Response regulatory" evidence="8">
    <location>
        <begin position="5"/>
        <end position="119"/>
    </location>
</feature>
<dbReference type="InterPro" id="IPR011006">
    <property type="entry name" value="CheY-like_superfamily"/>
</dbReference>
<comment type="caution">
    <text evidence="10">The sequence shown here is derived from an EMBL/GenBank/DDBJ whole genome shotgun (WGS) entry which is preliminary data.</text>
</comment>
<dbReference type="Pfam" id="PF00486">
    <property type="entry name" value="Trans_reg_C"/>
    <property type="match status" value="1"/>
</dbReference>
<dbReference type="Gene3D" id="6.10.250.690">
    <property type="match status" value="1"/>
</dbReference>